<keyword evidence="2" id="KW-1185">Reference proteome</keyword>
<proteinExistence type="predicted"/>
<gene>
    <name evidence="1" type="ORF">PVK06_016923</name>
</gene>
<accession>A0ABR0Q1I5</accession>
<name>A0ABR0Q1I5_GOSAR</name>
<organism evidence="1 2">
    <name type="scientific">Gossypium arboreum</name>
    <name type="common">Tree cotton</name>
    <name type="synonym">Gossypium nanking</name>
    <dbReference type="NCBI Taxonomy" id="29729"/>
    <lineage>
        <taxon>Eukaryota</taxon>
        <taxon>Viridiplantae</taxon>
        <taxon>Streptophyta</taxon>
        <taxon>Embryophyta</taxon>
        <taxon>Tracheophyta</taxon>
        <taxon>Spermatophyta</taxon>
        <taxon>Magnoliopsida</taxon>
        <taxon>eudicotyledons</taxon>
        <taxon>Gunneridae</taxon>
        <taxon>Pentapetalae</taxon>
        <taxon>rosids</taxon>
        <taxon>malvids</taxon>
        <taxon>Malvales</taxon>
        <taxon>Malvaceae</taxon>
        <taxon>Malvoideae</taxon>
        <taxon>Gossypium</taxon>
    </lineage>
</organism>
<reference evidence="1 2" key="1">
    <citation type="submission" date="2023-03" db="EMBL/GenBank/DDBJ databases">
        <title>WGS of Gossypium arboreum.</title>
        <authorList>
            <person name="Yu D."/>
        </authorList>
    </citation>
    <scope>NUCLEOTIDE SEQUENCE [LARGE SCALE GENOMIC DNA]</scope>
    <source>
        <tissue evidence="1">Leaf</tissue>
    </source>
</reference>
<comment type="caution">
    <text evidence="1">The sequence shown here is derived from an EMBL/GenBank/DDBJ whole genome shotgun (WGS) entry which is preliminary data.</text>
</comment>
<sequence>MRIKVKPSKTLGFMFERGQIRPSHDVRRLKYGSKTAMGQGTVRYASRRHVLGSGLFSVLIPERSHVL</sequence>
<evidence type="ECO:0000313" key="1">
    <source>
        <dbReference type="EMBL" id="KAK5833111.1"/>
    </source>
</evidence>
<dbReference type="EMBL" id="JARKNE010000005">
    <property type="protein sequence ID" value="KAK5833111.1"/>
    <property type="molecule type" value="Genomic_DNA"/>
</dbReference>
<evidence type="ECO:0000313" key="2">
    <source>
        <dbReference type="Proteomes" id="UP001358586"/>
    </source>
</evidence>
<protein>
    <submittedName>
        <fullName evidence="1">Uncharacterized protein</fullName>
    </submittedName>
</protein>
<dbReference type="Proteomes" id="UP001358586">
    <property type="component" value="Chromosome 5"/>
</dbReference>